<dbReference type="EMBL" id="CAMXCT020001454">
    <property type="protein sequence ID" value="CAL1143641.1"/>
    <property type="molecule type" value="Genomic_DNA"/>
</dbReference>
<protein>
    <submittedName>
        <fullName evidence="1">Uncharacterized protein</fullName>
    </submittedName>
</protein>
<keyword evidence="3" id="KW-1185">Reference proteome</keyword>
<dbReference type="AlphaFoldDB" id="A0A9P1CHC1"/>
<dbReference type="EMBL" id="CAMXCT030001454">
    <property type="protein sequence ID" value="CAL4777578.1"/>
    <property type="molecule type" value="Genomic_DNA"/>
</dbReference>
<feature type="non-terminal residue" evidence="1">
    <location>
        <position position="1"/>
    </location>
</feature>
<organism evidence="1">
    <name type="scientific">Cladocopium goreaui</name>
    <dbReference type="NCBI Taxonomy" id="2562237"/>
    <lineage>
        <taxon>Eukaryota</taxon>
        <taxon>Sar</taxon>
        <taxon>Alveolata</taxon>
        <taxon>Dinophyceae</taxon>
        <taxon>Suessiales</taxon>
        <taxon>Symbiodiniaceae</taxon>
        <taxon>Cladocopium</taxon>
    </lineage>
</organism>
<gene>
    <name evidence="1" type="ORF">C1SCF055_LOCUS17267</name>
</gene>
<evidence type="ECO:0000313" key="3">
    <source>
        <dbReference type="Proteomes" id="UP001152797"/>
    </source>
</evidence>
<reference evidence="2 3" key="2">
    <citation type="submission" date="2024-05" db="EMBL/GenBank/DDBJ databases">
        <authorList>
            <person name="Chen Y."/>
            <person name="Shah S."/>
            <person name="Dougan E. K."/>
            <person name="Thang M."/>
            <person name="Chan C."/>
        </authorList>
    </citation>
    <scope>NUCLEOTIDE SEQUENCE [LARGE SCALE GENOMIC DNA]</scope>
</reference>
<evidence type="ECO:0000313" key="1">
    <source>
        <dbReference type="EMBL" id="CAI3990266.1"/>
    </source>
</evidence>
<reference evidence="1" key="1">
    <citation type="submission" date="2022-10" db="EMBL/GenBank/DDBJ databases">
        <authorList>
            <person name="Chen Y."/>
            <person name="Dougan E. K."/>
            <person name="Chan C."/>
            <person name="Rhodes N."/>
            <person name="Thang M."/>
        </authorList>
    </citation>
    <scope>NUCLEOTIDE SEQUENCE</scope>
</reference>
<accession>A0A9P1CHC1</accession>
<proteinExistence type="predicted"/>
<dbReference type="Proteomes" id="UP001152797">
    <property type="component" value="Unassembled WGS sequence"/>
</dbReference>
<evidence type="ECO:0000313" key="2">
    <source>
        <dbReference type="EMBL" id="CAL4777578.1"/>
    </source>
</evidence>
<name>A0A9P1CHC1_9DINO</name>
<sequence length="88" mass="9426">MSRQMLQVVSVVPDALPLNDSAYIITFSVPPQNGLACRLFPDGQQVFASKLTNDSISCPVAIGAPGSYALQIAEAPDFNFLTLPLMIE</sequence>
<dbReference type="EMBL" id="CAMXCT010001454">
    <property type="protein sequence ID" value="CAI3990266.1"/>
    <property type="molecule type" value="Genomic_DNA"/>
</dbReference>
<comment type="caution">
    <text evidence="1">The sequence shown here is derived from an EMBL/GenBank/DDBJ whole genome shotgun (WGS) entry which is preliminary data.</text>
</comment>